<evidence type="ECO:0000256" key="4">
    <source>
        <dbReference type="RuleBase" id="RU361187"/>
    </source>
</evidence>
<sequence>MNSVRAGARLVWKGPMSTVSTLIENPILRGFHPDPSWVWHHGRAWLATSSFGLVPGLPVYTSTDLAHWDYVGPAIDEAMGGKLFLKYIHDDTRGVFAPSIRVIGDALVIVSTVVSIEVDRAIADGCDPDELRAMSAANGNFALISHDDGRTWEGPHWVTGAIGNDPDLFVDDDGTAWWLAAHQSYNPKWPYQSDIYLRRLDLGTWTLSGPELVPWHGALEGAVWAESPHLFRHDGRYYLIAAEAGTSRLHAESVARSTSLTEYFEGNPANPILTHRNLGSHYPIQNIGHCDMLRDDDGRWWGVCLGSRIVKGYSFMGREPFVFPIEWEDGWPVFAPGTGLVPRFVDARHTGADAEASAERTDANGTDQAISRVPADRLLRSPRQPGWLWTKVDHTDFTIFADVIAGADSDAAIAPTREVRIQQTESDYAALTIDPATREVRAIASAHGVAETLWTGPYDETAAYSIRLNGTITEFRVEPASAMDDAGATATGTDCEPTLLVRAGEVPEASIAAGGYPVPDTSSPVTPTESTLLASRSAGFLSTEEAGGYLGCLAGVLR</sequence>
<dbReference type="InterPro" id="IPR023296">
    <property type="entry name" value="Glyco_hydro_beta-prop_sf"/>
</dbReference>
<evidence type="ECO:0000256" key="2">
    <source>
        <dbReference type="ARBA" id="ARBA00022801"/>
    </source>
</evidence>
<dbReference type="PANTHER" id="PTHR42812:SF12">
    <property type="entry name" value="BETA-XYLOSIDASE-RELATED"/>
    <property type="match status" value="1"/>
</dbReference>
<dbReference type="GO" id="GO:0005975">
    <property type="term" value="P:carbohydrate metabolic process"/>
    <property type="evidence" value="ECO:0007669"/>
    <property type="project" value="InterPro"/>
</dbReference>
<evidence type="ECO:0000313" key="5">
    <source>
        <dbReference type="EMBL" id="PST45593.1"/>
    </source>
</evidence>
<dbReference type="GO" id="GO:0004553">
    <property type="term" value="F:hydrolase activity, hydrolyzing O-glycosyl compounds"/>
    <property type="evidence" value="ECO:0007669"/>
    <property type="project" value="InterPro"/>
</dbReference>
<dbReference type="EMBL" id="NWTX01000027">
    <property type="protein sequence ID" value="PST45593.1"/>
    <property type="molecule type" value="Genomic_DNA"/>
</dbReference>
<reference evidence="5 6" key="2">
    <citation type="submission" date="2018-03" db="EMBL/GenBank/DDBJ databases">
        <title>The comparative genomics of Bifidobacterium callitrichos reflects dietary carbohydrate utilization within the common marmoset gut.</title>
        <authorList>
            <person name="Rani A."/>
        </authorList>
    </citation>
    <scope>NUCLEOTIDE SEQUENCE [LARGE SCALE GENOMIC DNA]</scope>
    <source>
        <strain evidence="5 6">UMA51805</strain>
    </source>
</reference>
<reference evidence="6" key="1">
    <citation type="submission" date="2017-09" db="EMBL/GenBank/DDBJ databases">
        <authorList>
            <person name="Sela D.A."/>
            <person name="Albert K."/>
        </authorList>
    </citation>
    <scope>NUCLEOTIDE SEQUENCE [LARGE SCALE GENOMIC DNA]</scope>
    <source>
        <strain evidence="6">UMA51805</strain>
    </source>
</reference>
<name>A0A2T3G812_9BIFI</name>
<dbReference type="InterPro" id="IPR051795">
    <property type="entry name" value="Glycosyl_Hydrlase_43"/>
</dbReference>
<dbReference type="PANTHER" id="PTHR42812">
    <property type="entry name" value="BETA-XYLOSIDASE"/>
    <property type="match status" value="1"/>
</dbReference>
<dbReference type="AlphaFoldDB" id="A0A2T3G812"/>
<dbReference type="SUPFAM" id="SSF75005">
    <property type="entry name" value="Arabinanase/levansucrase/invertase"/>
    <property type="match status" value="1"/>
</dbReference>
<dbReference type="Gene3D" id="2.115.10.20">
    <property type="entry name" value="Glycosyl hydrolase domain, family 43"/>
    <property type="match status" value="1"/>
</dbReference>
<evidence type="ECO:0000313" key="6">
    <source>
        <dbReference type="Proteomes" id="UP000240228"/>
    </source>
</evidence>
<evidence type="ECO:0000256" key="3">
    <source>
        <dbReference type="ARBA" id="ARBA00023295"/>
    </source>
</evidence>
<proteinExistence type="inferred from homology"/>
<comment type="similarity">
    <text evidence="1 4">Belongs to the glycosyl hydrolase 43 family.</text>
</comment>
<keyword evidence="2 4" id="KW-0378">Hydrolase</keyword>
<organism evidence="5 6">
    <name type="scientific">Bifidobacterium callitrichos</name>
    <dbReference type="NCBI Taxonomy" id="762209"/>
    <lineage>
        <taxon>Bacteria</taxon>
        <taxon>Bacillati</taxon>
        <taxon>Actinomycetota</taxon>
        <taxon>Actinomycetes</taxon>
        <taxon>Bifidobacteriales</taxon>
        <taxon>Bifidobacteriaceae</taxon>
        <taxon>Bifidobacterium</taxon>
    </lineage>
</organism>
<evidence type="ECO:0008006" key="7">
    <source>
        <dbReference type="Google" id="ProtNLM"/>
    </source>
</evidence>
<dbReference type="CDD" id="cd18617">
    <property type="entry name" value="GH43_XynB-like"/>
    <property type="match status" value="1"/>
</dbReference>
<dbReference type="InterPro" id="IPR006710">
    <property type="entry name" value="Glyco_hydro_43"/>
</dbReference>
<comment type="caution">
    <text evidence="5">The sequence shown here is derived from an EMBL/GenBank/DDBJ whole genome shotgun (WGS) entry which is preliminary data.</text>
</comment>
<keyword evidence="3 4" id="KW-0326">Glycosidase</keyword>
<evidence type="ECO:0000256" key="1">
    <source>
        <dbReference type="ARBA" id="ARBA00009865"/>
    </source>
</evidence>
<protein>
    <recommendedName>
        <fullName evidence="7">Glycoside hydrolase family 43 protein</fullName>
    </recommendedName>
</protein>
<gene>
    <name evidence="5" type="ORF">CPA40_10260</name>
</gene>
<keyword evidence="6" id="KW-1185">Reference proteome</keyword>
<dbReference type="Pfam" id="PF04616">
    <property type="entry name" value="Glyco_hydro_43"/>
    <property type="match status" value="1"/>
</dbReference>
<dbReference type="Proteomes" id="UP000240228">
    <property type="component" value="Unassembled WGS sequence"/>
</dbReference>
<accession>A0A2T3G812</accession>